<evidence type="ECO:0000256" key="1">
    <source>
        <dbReference type="ARBA" id="ARBA00023277"/>
    </source>
</evidence>
<keyword evidence="4" id="KW-1185">Reference proteome</keyword>
<comment type="caution">
    <text evidence="3">The sequence shown here is derived from an EMBL/GenBank/DDBJ whole genome shotgun (WGS) entry which is preliminary data.</text>
</comment>
<evidence type="ECO:0000259" key="2">
    <source>
        <dbReference type="Pfam" id="PF01261"/>
    </source>
</evidence>
<keyword evidence="1" id="KW-0119">Carbohydrate metabolism</keyword>
<dbReference type="Gene3D" id="3.20.20.150">
    <property type="entry name" value="Divalent-metal-dependent TIM barrel enzymes"/>
    <property type="match status" value="1"/>
</dbReference>
<dbReference type="PANTHER" id="PTHR12110:SF48">
    <property type="entry name" value="BLL3656 PROTEIN"/>
    <property type="match status" value="1"/>
</dbReference>
<organism evidence="3 4">
    <name type="scientific">Kocuria coralli</name>
    <dbReference type="NCBI Taxonomy" id="1461025"/>
    <lineage>
        <taxon>Bacteria</taxon>
        <taxon>Bacillati</taxon>
        <taxon>Actinomycetota</taxon>
        <taxon>Actinomycetes</taxon>
        <taxon>Micrococcales</taxon>
        <taxon>Micrococcaceae</taxon>
        <taxon>Kocuria</taxon>
    </lineage>
</organism>
<accession>A0A5J5L0R8</accession>
<dbReference type="AlphaFoldDB" id="A0A5J5L0R8"/>
<evidence type="ECO:0000313" key="3">
    <source>
        <dbReference type="EMBL" id="KAA9395452.1"/>
    </source>
</evidence>
<dbReference type="Proteomes" id="UP000325957">
    <property type="component" value="Unassembled WGS sequence"/>
</dbReference>
<dbReference type="InterPro" id="IPR036237">
    <property type="entry name" value="Xyl_isomerase-like_sf"/>
</dbReference>
<dbReference type="SUPFAM" id="SSF51658">
    <property type="entry name" value="Xylose isomerase-like"/>
    <property type="match status" value="1"/>
</dbReference>
<dbReference type="Pfam" id="PF01261">
    <property type="entry name" value="AP_endonuc_2"/>
    <property type="match status" value="1"/>
</dbReference>
<dbReference type="InterPro" id="IPR050312">
    <property type="entry name" value="IolE/XylAMocC-like"/>
</dbReference>
<sequence>MTSAIRRFGLAPLSFLGTPPDDVVRIAAGAGFDFVGLRVIPVTAQEPDFSLLPGTRRLRQAQAALADTGLPVADIEFLALDGTVDRGTWLPVLEAGGILGASSLTVAGCDPDRERLADTLMELSGDCREHGIRLSLEPISYQPVHSIPEAAALAAGAQCDWLPDSLHIHRFGGTAAQLAEHAANVPMLQLCDGPAEAPADHEGLVVESRSRRLVPGAGDFDLASLVQALPEDTDLSAEVPDPRRRQHLGDRTWAGLLLDGLKAVDALARAHVG</sequence>
<dbReference type="PANTHER" id="PTHR12110">
    <property type="entry name" value="HYDROXYPYRUVATE ISOMERASE"/>
    <property type="match status" value="1"/>
</dbReference>
<feature type="domain" description="Xylose isomerase-like TIM barrel" evidence="2">
    <location>
        <begin position="25"/>
        <end position="243"/>
    </location>
</feature>
<proteinExistence type="predicted"/>
<protein>
    <submittedName>
        <fullName evidence="3">Sugar phosphate isomerase/epimerase</fullName>
    </submittedName>
</protein>
<dbReference type="OrthoDB" id="4877958at2"/>
<dbReference type="InterPro" id="IPR013022">
    <property type="entry name" value="Xyl_isomerase-like_TIM-brl"/>
</dbReference>
<reference evidence="3 4" key="1">
    <citation type="submission" date="2019-05" db="EMBL/GenBank/DDBJ databases">
        <title>Kocuria coralli sp. nov., a novel actinobacterium isolated from coral reef seawater.</title>
        <authorList>
            <person name="Li J."/>
        </authorList>
    </citation>
    <scope>NUCLEOTIDE SEQUENCE [LARGE SCALE GENOMIC DNA]</scope>
    <source>
        <strain evidence="3 4">SCSIO 13007</strain>
    </source>
</reference>
<dbReference type="GO" id="GO:0016853">
    <property type="term" value="F:isomerase activity"/>
    <property type="evidence" value="ECO:0007669"/>
    <property type="project" value="UniProtKB-KW"/>
</dbReference>
<keyword evidence="3" id="KW-0413">Isomerase</keyword>
<evidence type="ECO:0000313" key="4">
    <source>
        <dbReference type="Proteomes" id="UP000325957"/>
    </source>
</evidence>
<name>A0A5J5L0R8_9MICC</name>
<dbReference type="EMBL" id="SZWF01000002">
    <property type="protein sequence ID" value="KAA9395452.1"/>
    <property type="molecule type" value="Genomic_DNA"/>
</dbReference>
<gene>
    <name evidence="3" type="ORF">FCK90_03110</name>
</gene>